<dbReference type="GO" id="GO:0004791">
    <property type="term" value="F:thioredoxin-disulfide reductase (NADPH) activity"/>
    <property type="evidence" value="ECO:0007669"/>
    <property type="project" value="UniProtKB-UniRule"/>
</dbReference>
<dbReference type="Pfam" id="PF07992">
    <property type="entry name" value="Pyr_redox_2"/>
    <property type="match status" value="1"/>
</dbReference>
<evidence type="ECO:0000259" key="5">
    <source>
        <dbReference type="Pfam" id="PF07992"/>
    </source>
</evidence>
<dbReference type="GO" id="GO:0019430">
    <property type="term" value="P:removal of superoxide radicals"/>
    <property type="evidence" value="ECO:0007669"/>
    <property type="project" value="UniProtKB-UniRule"/>
</dbReference>
<dbReference type="Proteomes" id="UP000824002">
    <property type="component" value="Unassembled WGS sequence"/>
</dbReference>
<reference evidence="6" key="2">
    <citation type="journal article" date="2021" name="PeerJ">
        <title>Extensive microbial diversity within the chicken gut microbiome revealed by metagenomics and culture.</title>
        <authorList>
            <person name="Gilroy R."/>
            <person name="Ravi A."/>
            <person name="Getino M."/>
            <person name="Pursley I."/>
            <person name="Horton D.L."/>
            <person name="Alikhan N.F."/>
            <person name="Baker D."/>
            <person name="Gharbi K."/>
            <person name="Hall N."/>
            <person name="Watson M."/>
            <person name="Adriaenssens E.M."/>
            <person name="Foster-Nyarko E."/>
            <person name="Jarju S."/>
            <person name="Secka A."/>
            <person name="Antonio M."/>
            <person name="Oren A."/>
            <person name="Chaudhuri R.R."/>
            <person name="La Ragione R."/>
            <person name="Hildebrand F."/>
            <person name="Pallen M.J."/>
        </authorList>
    </citation>
    <scope>NUCLEOTIDE SEQUENCE</scope>
    <source>
        <strain evidence="6">CHK199-13235</strain>
    </source>
</reference>
<dbReference type="SUPFAM" id="SSF51905">
    <property type="entry name" value="FAD/NAD(P)-binding domain"/>
    <property type="match status" value="1"/>
</dbReference>
<comment type="caution">
    <text evidence="6">The sequence shown here is derived from an EMBL/GenBank/DDBJ whole genome shotgun (WGS) entry which is preliminary data.</text>
</comment>
<evidence type="ECO:0000313" key="6">
    <source>
        <dbReference type="EMBL" id="HIS76069.1"/>
    </source>
</evidence>
<keyword evidence="4" id="KW-0676">Redox-active center</keyword>
<evidence type="ECO:0000313" key="7">
    <source>
        <dbReference type="Proteomes" id="UP000824002"/>
    </source>
</evidence>
<comment type="cofactor">
    <cofactor evidence="4">
        <name>FAD</name>
        <dbReference type="ChEBI" id="CHEBI:57692"/>
    </cofactor>
</comment>
<dbReference type="PRINTS" id="PR00368">
    <property type="entry name" value="FADPNR"/>
</dbReference>
<keyword evidence="3 4" id="KW-0560">Oxidoreductase</keyword>
<dbReference type="InterPro" id="IPR005982">
    <property type="entry name" value="Thioredox_Rdtase"/>
</dbReference>
<proteinExistence type="inferred from homology"/>
<name>A0A9D1FLS4_9FIRM</name>
<evidence type="ECO:0000256" key="2">
    <source>
        <dbReference type="ARBA" id="ARBA00022630"/>
    </source>
</evidence>
<comment type="subunit">
    <text evidence="4">Homodimer.</text>
</comment>
<accession>A0A9D1FLS4</accession>
<gene>
    <name evidence="6" type="primary">trxB</name>
    <name evidence="6" type="ORF">IAB51_04570</name>
</gene>
<organism evidence="6 7">
    <name type="scientific">Candidatus Merdivicinus excrementipullorum</name>
    <dbReference type="NCBI Taxonomy" id="2840867"/>
    <lineage>
        <taxon>Bacteria</taxon>
        <taxon>Bacillati</taxon>
        <taxon>Bacillota</taxon>
        <taxon>Clostridia</taxon>
        <taxon>Eubacteriales</taxon>
        <taxon>Oscillospiraceae</taxon>
        <taxon>Oscillospiraceae incertae sedis</taxon>
        <taxon>Candidatus Merdivicinus</taxon>
    </lineage>
</organism>
<dbReference type="InterPro" id="IPR023753">
    <property type="entry name" value="FAD/NAD-binding_dom"/>
</dbReference>
<evidence type="ECO:0000256" key="1">
    <source>
        <dbReference type="ARBA" id="ARBA00009333"/>
    </source>
</evidence>
<keyword evidence="4" id="KW-0274">FAD</keyword>
<dbReference type="EMBL" id="DVJP01000031">
    <property type="protein sequence ID" value="HIS76069.1"/>
    <property type="molecule type" value="Genomic_DNA"/>
</dbReference>
<protein>
    <recommendedName>
        <fullName evidence="4">Thioredoxin reductase</fullName>
        <ecNumber evidence="4">1.8.1.9</ecNumber>
    </recommendedName>
</protein>
<dbReference type="GO" id="GO:0005737">
    <property type="term" value="C:cytoplasm"/>
    <property type="evidence" value="ECO:0007669"/>
    <property type="project" value="InterPro"/>
</dbReference>
<dbReference type="AlphaFoldDB" id="A0A9D1FLS4"/>
<evidence type="ECO:0000256" key="4">
    <source>
        <dbReference type="RuleBase" id="RU003880"/>
    </source>
</evidence>
<sequence length="299" mass="31419">MTDLVIIGAGPAGFSAAIYAVRAGLSVRLLENSLFGGQIINTPDVDNYPGLPGISGAEFAMKLYEHAAKLGVEPETAAVSKAELSGDIKNIFTEKEIIPCRSVIIATGASHRKLGCPGEEEFTGKGVSYCATCDGAFFKGKTVAVNGGGNTALEDALFLSNMCEKVYIIHRREGFRADNANLKAAKARENIEFVLNRTVAQIKGGEKVESVLLSSTTGEPDLELAVDGLFVAIGFHPNTELFEGQLELEGGYIKAGENCRTSIPGVFAAGDVRTKEVRQLITAAADGAVAGVEAGKYLA</sequence>
<dbReference type="PRINTS" id="PR00469">
    <property type="entry name" value="PNDRDTASEII"/>
</dbReference>
<feature type="domain" description="FAD/NAD(P)-binding" evidence="5">
    <location>
        <begin position="3"/>
        <end position="287"/>
    </location>
</feature>
<comment type="catalytic activity">
    <reaction evidence="4">
        <text>[thioredoxin]-dithiol + NADP(+) = [thioredoxin]-disulfide + NADPH + H(+)</text>
        <dbReference type="Rhea" id="RHEA:20345"/>
        <dbReference type="Rhea" id="RHEA-COMP:10698"/>
        <dbReference type="Rhea" id="RHEA-COMP:10700"/>
        <dbReference type="ChEBI" id="CHEBI:15378"/>
        <dbReference type="ChEBI" id="CHEBI:29950"/>
        <dbReference type="ChEBI" id="CHEBI:50058"/>
        <dbReference type="ChEBI" id="CHEBI:57783"/>
        <dbReference type="ChEBI" id="CHEBI:58349"/>
        <dbReference type="EC" id="1.8.1.9"/>
    </reaction>
</comment>
<keyword evidence="2 4" id="KW-0285">Flavoprotein</keyword>
<comment type="similarity">
    <text evidence="1 4">Belongs to the class-II pyridine nucleotide-disulfide oxidoreductase family.</text>
</comment>
<dbReference type="EC" id="1.8.1.9" evidence="4"/>
<dbReference type="Gene3D" id="3.50.50.60">
    <property type="entry name" value="FAD/NAD(P)-binding domain"/>
    <property type="match status" value="2"/>
</dbReference>
<dbReference type="InterPro" id="IPR050097">
    <property type="entry name" value="Ferredoxin-NADP_redctase_2"/>
</dbReference>
<dbReference type="NCBIfam" id="TIGR01292">
    <property type="entry name" value="TRX_reduct"/>
    <property type="match status" value="1"/>
</dbReference>
<evidence type="ECO:0000256" key="3">
    <source>
        <dbReference type="ARBA" id="ARBA00023002"/>
    </source>
</evidence>
<reference evidence="6" key="1">
    <citation type="submission" date="2020-10" db="EMBL/GenBank/DDBJ databases">
        <authorList>
            <person name="Gilroy R."/>
        </authorList>
    </citation>
    <scope>NUCLEOTIDE SEQUENCE</scope>
    <source>
        <strain evidence="6">CHK199-13235</strain>
    </source>
</reference>
<dbReference type="PANTHER" id="PTHR48105">
    <property type="entry name" value="THIOREDOXIN REDUCTASE 1-RELATED-RELATED"/>
    <property type="match status" value="1"/>
</dbReference>
<dbReference type="InterPro" id="IPR036188">
    <property type="entry name" value="FAD/NAD-bd_sf"/>
</dbReference>